<dbReference type="PANTHER" id="PTHR10366">
    <property type="entry name" value="NAD DEPENDENT EPIMERASE/DEHYDRATASE"/>
    <property type="match status" value="1"/>
</dbReference>
<dbReference type="InterPro" id="IPR050425">
    <property type="entry name" value="NAD(P)_dehydrat-like"/>
</dbReference>
<evidence type="ECO:0000313" key="4">
    <source>
        <dbReference type="EMBL" id="KJD34960.1"/>
    </source>
</evidence>
<dbReference type="InterPro" id="IPR036291">
    <property type="entry name" value="NAD(P)-bd_dom_sf"/>
</dbReference>
<protein>
    <submittedName>
        <fullName evidence="4">Dihydroflavonol 4-reductase</fullName>
    </submittedName>
</protein>
<organism evidence="4 5">
    <name type="scientific">Neotamlana sedimentorum</name>
    <dbReference type="NCBI Taxonomy" id="1435349"/>
    <lineage>
        <taxon>Bacteria</taxon>
        <taxon>Pseudomonadati</taxon>
        <taxon>Bacteroidota</taxon>
        <taxon>Flavobacteriia</taxon>
        <taxon>Flavobacteriales</taxon>
        <taxon>Flavobacteriaceae</taxon>
        <taxon>Neotamlana</taxon>
    </lineage>
</organism>
<comment type="similarity">
    <text evidence="2">Belongs to the NAD(P)-dependent epimerase/dehydratase family. Dihydroflavonol-4-reductase subfamily.</text>
</comment>
<evidence type="ECO:0000256" key="1">
    <source>
        <dbReference type="ARBA" id="ARBA00023002"/>
    </source>
</evidence>
<dbReference type="GO" id="GO:0016616">
    <property type="term" value="F:oxidoreductase activity, acting on the CH-OH group of donors, NAD or NADP as acceptor"/>
    <property type="evidence" value="ECO:0007669"/>
    <property type="project" value="TreeGrafter"/>
</dbReference>
<name>A0A0D7W766_9FLAO</name>
<keyword evidence="1" id="KW-0560">Oxidoreductase</keyword>
<dbReference type="OrthoDB" id="9778052at2"/>
<evidence type="ECO:0000256" key="2">
    <source>
        <dbReference type="ARBA" id="ARBA00023445"/>
    </source>
</evidence>
<sequence length="309" mass="34396">MKKLGIIGGAGFIGSHITKLFLEHKFEVKVSTTNISNHEKFTHLTQLKHSNHLHISELDIENKKQLQTFIEDCDIVVHCGTPFQLDVQNAENSLLQPTLNGTQNLLEVIKQTPHLEKVVFMASVAVYNLNFPLPATHKKANDTYSENDIATINPNHHPYAQSKYLANKLVTDFVKSNPDLEVDIISLSPVMVMGKSLSNRSDSTSTNIQFQIKNKIAPNAFMKMLFSQNIDLAIVNVLDVAQSVLNATNISNLHGQNFLISSESYTVSDVSLMLNNKAPLKAPKLIYKNHRAIKSLGVSFQPVKTTLNN</sequence>
<evidence type="ECO:0000259" key="3">
    <source>
        <dbReference type="Pfam" id="PF01370"/>
    </source>
</evidence>
<feature type="domain" description="NAD-dependent epimerase/dehydratase" evidence="3">
    <location>
        <begin position="6"/>
        <end position="216"/>
    </location>
</feature>
<reference evidence="4 5" key="1">
    <citation type="submission" date="2014-11" db="EMBL/GenBank/DDBJ databases">
        <title>Tamlana sedimentorum sp. nov., isolated from shallow sand sediments of the Sea of Japan.</title>
        <authorList>
            <person name="Romanenko L.A."/>
        </authorList>
    </citation>
    <scope>NUCLEOTIDE SEQUENCE [LARGE SCALE GENOMIC DNA]</scope>
    <source>
        <strain evidence="4 5">JCM 19808</strain>
    </source>
</reference>
<dbReference type="Pfam" id="PF01370">
    <property type="entry name" value="Epimerase"/>
    <property type="match status" value="1"/>
</dbReference>
<dbReference type="SUPFAM" id="SSF51735">
    <property type="entry name" value="NAD(P)-binding Rossmann-fold domains"/>
    <property type="match status" value="1"/>
</dbReference>
<dbReference type="AlphaFoldDB" id="A0A0D7W766"/>
<dbReference type="Proteomes" id="UP000032578">
    <property type="component" value="Unassembled WGS sequence"/>
</dbReference>
<dbReference type="Gene3D" id="3.40.50.720">
    <property type="entry name" value="NAD(P)-binding Rossmann-like Domain"/>
    <property type="match status" value="1"/>
</dbReference>
<dbReference type="STRING" id="1435349.PW52_12720"/>
<dbReference type="InterPro" id="IPR001509">
    <property type="entry name" value="Epimerase_deHydtase"/>
</dbReference>
<proteinExistence type="inferred from homology"/>
<dbReference type="EMBL" id="JTDW01000010">
    <property type="protein sequence ID" value="KJD34960.1"/>
    <property type="molecule type" value="Genomic_DNA"/>
</dbReference>
<dbReference type="RefSeq" id="WP_044633339.1">
    <property type="nucleotide sequence ID" value="NZ_JTDW01000010.1"/>
</dbReference>
<dbReference type="PANTHER" id="PTHR10366:SF564">
    <property type="entry name" value="STEROL-4-ALPHA-CARBOXYLATE 3-DEHYDROGENASE, DECARBOXYLATING"/>
    <property type="match status" value="1"/>
</dbReference>
<evidence type="ECO:0000313" key="5">
    <source>
        <dbReference type="Proteomes" id="UP000032578"/>
    </source>
</evidence>
<keyword evidence="5" id="KW-1185">Reference proteome</keyword>
<gene>
    <name evidence="4" type="ORF">PW52_12720</name>
</gene>
<dbReference type="PATRIC" id="fig|1435349.4.peg.563"/>
<accession>A0A0D7W766</accession>
<comment type="caution">
    <text evidence="4">The sequence shown here is derived from an EMBL/GenBank/DDBJ whole genome shotgun (WGS) entry which is preliminary data.</text>
</comment>